<sequence>MVHRICVSPVLYSSHLVQRRWHLRNGFLHYAIHETRRLNIHESFGIFDTTSSTVHAMWIFLQLDEFNMCVQLLLANIWVEQKV</sequence>
<comment type="caution">
    <text evidence="1">The sequence shown here is derived from an EMBL/GenBank/DDBJ whole genome shotgun (WGS) entry which is preliminary data.</text>
</comment>
<name>A0AAV4NKC5_CAEEX</name>
<reference evidence="1 2" key="1">
    <citation type="submission" date="2021-06" db="EMBL/GenBank/DDBJ databases">
        <title>Caerostris extrusa draft genome.</title>
        <authorList>
            <person name="Kono N."/>
            <person name="Arakawa K."/>
        </authorList>
    </citation>
    <scope>NUCLEOTIDE SEQUENCE [LARGE SCALE GENOMIC DNA]</scope>
</reference>
<evidence type="ECO:0000313" key="1">
    <source>
        <dbReference type="EMBL" id="GIX85262.1"/>
    </source>
</evidence>
<protein>
    <submittedName>
        <fullName evidence="1">Uncharacterized protein</fullName>
    </submittedName>
</protein>
<accession>A0AAV4NKC5</accession>
<gene>
    <name evidence="1" type="ORF">CEXT_551071</name>
</gene>
<organism evidence="1 2">
    <name type="scientific">Caerostris extrusa</name>
    <name type="common">Bark spider</name>
    <name type="synonym">Caerostris bankana</name>
    <dbReference type="NCBI Taxonomy" id="172846"/>
    <lineage>
        <taxon>Eukaryota</taxon>
        <taxon>Metazoa</taxon>
        <taxon>Ecdysozoa</taxon>
        <taxon>Arthropoda</taxon>
        <taxon>Chelicerata</taxon>
        <taxon>Arachnida</taxon>
        <taxon>Araneae</taxon>
        <taxon>Araneomorphae</taxon>
        <taxon>Entelegynae</taxon>
        <taxon>Araneoidea</taxon>
        <taxon>Araneidae</taxon>
        <taxon>Caerostris</taxon>
    </lineage>
</organism>
<proteinExistence type="predicted"/>
<dbReference type="AlphaFoldDB" id="A0AAV4NKC5"/>
<evidence type="ECO:0000313" key="2">
    <source>
        <dbReference type="Proteomes" id="UP001054945"/>
    </source>
</evidence>
<keyword evidence="2" id="KW-1185">Reference proteome</keyword>
<dbReference type="Proteomes" id="UP001054945">
    <property type="component" value="Unassembled WGS sequence"/>
</dbReference>
<dbReference type="EMBL" id="BPLR01021039">
    <property type="protein sequence ID" value="GIX85262.1"/>
    <property type="molecule type" value="Genomic_DNA"/>
</dbReference>